<gene>
    <name evidence="13" type="ORF">TVAG_166840</name>
</gene>
<evidence type="ECO:0000313" key="14">
    <source>
        <dbReference type="Proteomes" id="UP000001542"/>
    </source>
</evidence>
<dbReference type="InterPro" id="IPR011009">
    <property type="entry name" value="Kinase-like_dom_sf"/>
</dbReference>
<dbReference type="SMR" id="A2DE91"/>
<dbReference type="STRING" id="5722.A2DE91"/>
<dbReference type="VEuPathDB" id="TrichDB:TVAG_166840"/>
<keyword evidence="6 13" id="KW-0418">Kinase</keyword>
<dbReference type="Proteomes" id="UP000001542">
    <property type="component" value="Unassembled WGS sequence"/>
</dbReference>
<evidence type="ECO:0000259" key="12">
    <source>
        <dbReference type="PROSITE" id="PS50011"/>
    </source>
</evidence>
<dbReference type="InterPro" id="IPR050108">
    <property type="entry name" value="CDK"/>
</dbReference>
<dbReference type="PROSITE" id="PS00107">
    <property type="entry name" value="PROTEIN_KINASE_ATP"/>
    <property type="match status" value="1"/>
</dbReference>
<dbReference type="GO" id="GO:0005634">
    <property type="term" value="C:nucleus"/>
    <property type="evidence" value="ECO:0000318"/>
    <property type="project" value="GO_Central"/>
</dbReference>
<evidence type="ECO:0000256" key="11">
    <source>
        <dbReference type="RuleBase" id="RU000304"/>
    </source>
</evidence>
<evidence type="ECO:0000256" key="3">
    <source>
        <dbReference type="ARBA" id="ARBA00022527"/>
    </source>
</evidence>
<dbReference type="OMA" id="IMDYCTS"/>
<organism evidence="13 14">
    <name type="scientific">Trichomonas vaginalis (strain ATCC PRA-98 / G3)</name>
    <dbReference type="NCBI Taxonomy" id="412133"/>
    <lineage>
        <taxon>Eukaryota</taxon>
        <taxon>Metamonada</taxon>
        <taxon>Parabasalia</taxon>
        <taxon>Trichomonadida</taxon>
        <taxon>Trichomonadidae</taxon>
        <taxon>Trichomonas</taxon>
    </lineage>
</organism>
<dbReference type="PROSITE" id="PS50011">
    <property type="entry name" value="PROTEIN_KINASE_DOM"/>
    <property type="match status" value="1"/>
</dbReference>
<dbReference type="GO" id="GO:0005737">
    <property type="term" value="C:cytoplasm"/>
    <property type="evidence" value="ECO:0000318"/>
    <property type="project" value="GO_Central"/>
</dbReference>
<keyword evidence="5 10" id="KW-0547">Nucleotide-binding</keyword>
<dbReference type="InParanoid" id="A2DE91"/>
<dbReference type="InterPro" id="IPR000719">
    <property type="entry name" value="Prot_kinase_dom"/>
</dbReference>
<dbReference type="eggNOG" id="KOG0662">
    <property type="taxonomic scope" value="Eukaryota"/>
</dbReference>
<comment type="similarity">
    <text evidence="1">Belongs to the protein kinase superfamily. CMGC Ser/Thr protein kinase family. CDC2/CDKX subfamily.</text>
</comment>
<comment type="catalytic activity">
    <reaction evidence="8">
        <text>L-threonyl-[protein] + ATP = O-phospho-L-threonyl-[protein] + ADP + H(+)</text>
        <dbReference type="Rhea" id="RHEA:46608"/>
        <dbReference type="Rhea" id="RHEA-COMP:11060"/>
        <dbReference type="Rhea" id="RHEA-COMP:11605"/>
        <dbReference type="ChEBI" id="CHEBI:15378"/>
        <dbReference type="ChEBI" id="CHEBI:30013"/>
        <dbReference type="ChEBI" id="CHEBI:30616"/>
        <dbReference type="ChEBI" id="CHEBI:61977"/>
        <dbReference type="ChEBI" id="CHEBI:456216"/>
        <dbReference type="EC" id="2.7.11.22"/>
    </reaction>
</comment>
<dbReference type="EMBL" id="DS113191">
    <property type="protein sequence ID" value="EAY21309.1"/>
    <property type="molecule type" value="Genomic_DNA"/>
</dbReference>
<reference evidence="13" key="2">
    <citation type="journal article" date="2007" name="Science">
        <title>Draft genome sequence of the sexually transmitted pathogen Trichomonas vaginalis.</title>
        <authorList>
            <person name="Carlton J.M."/>
            <person name="Hirt R.P."/>
            <person name="Silva J.C."/>
            <person name="Delcher A.L."/>
            <person name="Schatz M."/>
            <person name="Zhao Q."/>
            <person name="Wortman J.R."/>
            <person name="Bidwell S.L."/>
            <person name="Alsmark U.C.M."/>
            <person name="Besteiro S."/>
            <person name="Sicheritz-Ponten T."/>
            <person name="Noel C.J."/>
            <person name="Dacks J.B."/>
            <person name="Foster P.G."/>
            <person name="Simillion C."/>
            <person name="Van de Peer Y."/>
            <person name="Miranda-Saavedra D."/>
            <person name="Barton G.J."/>
            <person name="Westrop G.D."/>
            <person name="Mueller S."/>
            <person name="Dessi D."/>
            <person name="Fiori P.L."/>
            <person name="Ren Q."/>
            <person name="Paulsen I."/>
            <person name="Zhang H."/>
            <person name="Bastida-Corcuera F.D."/>
            <person name="Simoes-Barbosa A."/>
            <person name="Brown M.T."/>
            <person name="Hayes R.D."/>
            <person name="Mukherjee M."/>
            <person name="Okumura C.Y."/>
            <person name="Schneider R."/>
            <person name="Smith A.J."/>
            <person name="Vanacova S."/>
            <person name="Villalvazo M."/>
            <person name="Haas B.J."/>
            <person name="Pertea M."/>
            <person name="Feldblyum T.V."/>
            <person name="Utterback T.R."/>
            <person name="Shu C.L."/>
            <person name="Osoegawa K."/>
            <person name="de Jong P.J."/>
            <person name="Hrdy I."/>
            <person name="Horvathova L."/>
            <person name="Zubacova Z."/>
            <person name="Dolezal P."/>
            <person name="Malik S.B."/>
            <person name="Logsdon J.M. Jr."/>
            <person name="Henze K."/>
            <person name="Gupta A."/>
            <person name="Wang C.C."/>
            <person name="Dunne R.L."/>
            <person name="Upcroft J.A."/>
            <person name="Upcroft P."/>
            <person name="White O."/>
            <person name="Salzberg S.L."/>
            <person name="Tang P."/>
            <person name="Chiu C.-H."/>
            <person name="Lee Y.-S."/>
            <person name="Embley T.M."/>
            <person name="Coombs G.H."/>
            <person name="Mottram J.C."/>
            <person name="Tachezy J."/>
            <person name="Fraser-Liggett C.M."/>
            <person name="Johnson P.J."/>
        </authorList>
    </citation>
    <scope>NUCLEOTIDE SEQUENCE [LARGE SCALE GENOMIC DNA]</scope>
    <source>
        <strain evidence="13">G3</strain>
    </source>
</reference>
<dbReference type="GO" id="GO:0004693">
    <property type="term" value="F:cyclin-dependent protein serine/threonine kinase activity"/>
    <property type="evidence" value="ECO:0000318"/>
    <property type="project" value="GO_Central"/>
</dbReference>
<dbReference type="SMART" id="SM00220">
    <property type="entry name" value="S_TKc"/>
    <property type="match status" value="1"/>
</dbReference>
<dbReference type="InterPro" id="IPR017441">
    <property type="entry name" value="Protein_kinase_ATP_BS"/>
</dbReference>
<dbReference type="PROSITE" id="PS00108">
    <property type="entry name" value="PROTEIN_KINASE_ST"/>
    <property type="match status" value="1"/>
</dbReference>
<dbReference type="SUPFAM" id="SSF56112">
    <property type="entry name" value="Protein kinase-like (PK-like)"/>
    <property type="match status" value="1"/>
</dbReference>
<dbReference type="AlphaFoldDB" id="A2DE91"/>
<keyword evidence="7 10" id="KW-0067">ATP-binding</keyword>
<dbReference type="RefSeq" id="XP_001582295.1">
    <property type="nucleotide sequence ID" value="XM_001582245.1"/>
</dbReference>
<dbReference type="Gene3D" id="3.30.200.20">
    <property type="entry name" value="Phosphorylase Kinase, domain 1"/>
    <property type="match status" value="1"/>
</dbReference>
<evidence type="ECO:0000256" key="7">
    <source>
        <dbReference type="ARBA" id="ARBA00022840"/>
    </source>
</evidence>
<protein>
    <recommendedName>
        <fullName evidence="2">cyclin-dependent kinase</fullName>
        <ecNumber evidence="2">2.7.11.22</ecNumber>
    </recommendedName>
</protein>
<dbReference type="OrthoDB" id="1732493at2759"/>
<evidence type="ECO:0000256" key="4">
    <source>
        <dbReference type="ARBA" id="ARBA00022679"/>
    </source>
</evidence>
<dbReference type="Pfam" id="PF00069">
    <property type="entry name" value="Pkinase"/>
    <property type="match status" value="1"/>
</dbReference>
<evidence type="ECO:0000256" key="6">
    <source>
        <dbReference type="ARBA" id="ARBA00022777"/>
    </source>
</evidence>
<accession>A2DE91</accession>
<dbReference type="FunFam" id="3.30.200.20:FF:000375">
    <property type="entry name" value="Cell division related protein kinase 2"/>
    <property type="match status" value="1"/>
</dbReference>
<evidence type="ECO:0000256" key="2">
    <source>
        <dbReference type="ARBA" id="ARBA00012425"/>
    </source>
</evidence>
<evidence type="ECO:0000256" key="5">
    <source>
        <dbReference type="ARBA" id="ARBA00022741"/>
    </source>
</evidence>
<evidence type="ECO:0000313" key="13">
    <source>
        <dbReference type="EMBL" id="EAY21309.1"/>
    </source>
</evidence>
<feature type="binding site" evidence="10">
    <location>
        <position position="31"/>
    </location>
    <ligand>
        <name>ATP</name>
        <dbReference type="ChEBI" id="CHEBI:30616"/>
    </ligand>
</feature>
<dbReference type="GO" id="GO:0005524">
    <property type="term" value="F:ATP binding"/>
    <property type="evidence" value="ECO:0007669"/>
    <property type="project" value="UniProtKB-UniRule"/>
</dbReference>
<feature type="domain" description="Protein kinase" evidence="12">
    <location>
        <begin position="2"/>
        <end position="278"/>
    </location>
</feature>
<evidence type="ECO:0000256" key="1">
    <source>
        <dbReference type="ARBA" id="ARBA00006485"/>
    </source>
</evidence>
<proteinExistence type="inferred from homology"/>
<dbReference type="EC" id="2.7.11.22" evidence="2"/>
<sequence>MYTKLNRIGQGTYGVVYKAQNTQNKEIVAIKRIKFESQEEGIPSTAIREIALLKELKHPNIVQLYDVVHSQHTLTLIFEYCDWDLRRYMQSKNNMLSQEEIISFSYQLLRALEFIHSKYIIHRDVKPQNILLNRKGELKLADFGLARSTFIPVDSLSTEVITRWYRPPEILLGNQNYGFPVDVWSAGCVIVEMITGQPLFQCASNEELMEKVTVLFGSEAVERAFPEIKKQSDVLQPVGLQNIIPNTNPELLQLVLALLEVDPSKRISAADSLKLPIFKNIQNQ</sequence>
<reference evidence="13" key="1">
    <citation type="submission" date="2006-10" db="EMBL/GenBank/DDBJ databases">
        <authorList>
            <person name="Amadeo P."/>
            <person name="Zhao Q."/>
            <person name="Wortman J."/>
            <person name="Fraser-Liggett C."/>
            <person name="Carlton J."/>
        </authorList>
    </citation>
    <scope>NUCLEOTIDE SEQUENCE</scope>
    <source>
        <strain evidence="13">G3</strain>
    </source>
</reference>
<dbReference type="Gene3D" id="1.10.510.10">
    <property type="entry name" value="Transferase(Phosphotransferase) domain 1"/>
    <property type="match status" value="1"/>
</dbReference>
<evidence type="ECO:0000256" key="9">
    <source>
        <dbReference type="ARBA" id="ARBA00048367"/>
    </source>
</evidence>
<keyword evidence="4" id="KW-0808">Transferase</keyword>
<dbReference type="KEGG" id="tva:5466857"/>
<comment type="catalytic activity">
    <reaction evidence="9">
        <text>L-seryl-[protein] + ATP = O-phospho-L-seryl-[protein] + ADP + H(+)</text>
        <dbReference type="Rhea" id="RHEA:17989"/>
        <dbReference type="Rhea" id="RHEA-COMP:9863"/>
        <dbReference type="Rhea" id="RHEA-COMP:11604"/>
        <dbReference type="ChEBI" id="CHEBI:15378"/>
        <dbReference type="ChEBI" id="CHEBI:29999"/>
        <dbReference type="ChEBI" id="CHEBI:30616"/>
        <dbReference type="ChEBI" id="CHEBI:83421"/>
        <dbReference type="ChEBI" id="CHEBI:456216"/>
        <dbReference type="EC" id="2.7.11.22"/>
    </reaction>
</comment>
<dbReference type="PANTHER" id="PTHR24056">
    <property type="entry name" value="CELL DIVISION PROTEIN KINASE"/>
    <property type="match status" value="1"/>
</dbReference>
<keyword evidence="14" id="KW-1185">Reference proteome</keyword>
<evidence type="ECO:0000256" key="8">
    <source>
        <dbReference type="ARBA" id="ARBA00047811"/>
    </source>
</evidence>
<evidence type="ECO:0000256" key="10">
    <source>
        <dbReference type="PROSITE-ProRule" id="PRU10141"/>
    </source>
</evidence>
<dbReference type="FunFam" id="1.10.510.10:FF:000611">
    <property type="entry name" value="CMGC family protein kinase"/>
    <property type="match status" value="1"/>
</dbReference>
<dbReference type="GO" id="GO:1901987">
    <property type="term" value="P:regulation of cell cycle phase transition"/>
    <property type="evidence" value="ECO:0000318"/>
    <property type="project" value="GO_Central"/>
</dbReference>
<dbReference type="PANTHER" id="PTHR24056:SF46">
    <property type="entry name" value="CYCLIN-DEPENDENT KINASE 5"/>
    <property type="match status" value="1"/>
</dbReference>
<dbReference type="CDD" id="cd07829">
    <property type="entry name" value="STKc_CDK_like"/>
    <property type="match status" value="1"/>
</dbReference>
<keyword evidence="3 11" id="KW-0723">Serine/threonine-protein kinase</keyword>
<name>A2DE91_TRIV3</name>
<dbReference type="VEuPathDB" id="TrichDB:TVAGG3_0175890"/>
<dbReference type="InterPro" id="IPR008271">
    <property type="entry name" value="Ser/Thr_kinase_AS"/>
</dbReference>